<organism evidence="1">
    <name type="scientific">marine sediment metagenome</name>
    <dbReference type="NCBI Taxonomy" id="412755"/>
    <lineage>
        <taxon>unclassified sequences</taxon>
        <taxon>metagenomes</taxon>
        <taxon>ecological metagenomes</taxon>
    </lineage>
</organism>
<comment type="caution">
    <text evidence="1">The sequence shown here is derived from an EMBL/GenBank/DDBJ whole genome shotgun (WGS) entry which is preliminary data.</text>
</comment>
<dbReference type="AlphaFoldDB" id="A0A0F8YRD1"/>
<sequence length="67" mass="7889">MKERTDWEGKTWLIGNHRWVPIFPQDSMEKCIQCGLIETIQKRNYGGLMKCQRLKQPSPPDDTIREG</sequence>
<reference evidence="1" key="1">
    <citation type="journal article" date="2015" name="Nature">
        <title>Complex archaea that bridge the gap between prokaryotes and eukaryotes.</title>
        <authorList>
            <person name="Spang A."/>
            <person name="Saw J.H."/>
            <person name="Jorgensen S.L."/>
            <person name="Zaremba-Niedzwiedzka K."/>
            <person name="Martijn J."/>
            <person name="Lind A.E."/>
            <person name="van Eijk R."/>
            <person name="Schleper C."/>
            <person name="Guy L."/>
            <person name="Ettema T.J."/>
        </authorList>
    </citation>
    <scope>NUCLEOTIDE SEQUENCE</scope>
</reference>
<name>A0A0F8YRD1_9ZZZZ</name>
<evidence type="ECO:0000313" key="1">
    <source>
        <dbReference type="EMBL" id="KKK83988.1"/>
    </source>
</evidence>
<proteinExistence type="predicted"/>
<accession>A0A0F8YRD1</accession>
<gene>
    <name evidence="1" type="ORF">LCGC14_2787890</name>
</gene>
<dbReference type="EMBL" id="LAZR01051978">
    <property type="protein sequence ID" value="KKK83988.1"/>
    <property type="molecule type" value="Genomic_DNA"/>
</dbReference>
<protein>
    <submittedName>
        <fullName evidence="1">Uncharacterized protein</fullName>
    </submittedName>
</protein>